<evidence type="ECO:0000313" key="3">
    <source>
        <dbReference type="WBParaSite" id="TMUE_2000006973.1"/>
    </source>
</evidence>
<reference evidence="3" key="1">
    <citation type="submission" date="2019-12" db="UniProtKB">
        <authorList>
            <consortium name="WormBaseParasite"/>
        </authorList>
    </citation>
    <scope>IDENTIFICATION</scope>
</reference>
<dbReference type="WBParaSite" id="TMUE_2000006973.1">
    <property type="protein sequence ID" value="TMUE_2000006973.1"/>
    <property type="gene ID" value="WBGene00299763"/>
</dbReference>
<protein>
    <submittedName>
        <fullName evidence="3">Reverse transcriptase domain-containing protein</fullName>
    </submittedName>
</protein>
<proteinExistence type="predicted"/>
<accession>A0A5S6QID5</accession>
<sequence length="510" mass="58420">MSEMLTKKVYKPIRADPTTKIWTDLLDMLDMLISETNDMALLKIKQHLYFTANMKCPEMHGLPKIHKMGVPMRPVVASINSVTSKLCYYLKEIIRPLTGLRMSYVKNSKHFCDDIKTLRLQGNEVLVSYDVKDLFTNIPIPTKLSVLEELLSNDITLAQRAKLNPFHVVKLVSFCMNEANYFRFQNRFYAQRNGVPMGSPLSPILAEVFIKHFEQIAFDDINLDIRPICFKRYVDDIFAITPTGTEEQFLEHLNMLYLENIVLTIEKETDNKLAFLDALVIRGEDRLTTTVYRKPTNPDAYLHFTSHHPLSVKTGIVAGMVDRAIAICDKNFLGEELQHIKRIFTENGYPFKLITSIINRRLRPKPPNVLPQQPRGPTVVLPYHSILGDTIKRLAKSLDFRVFFKSSPNLRAILGTDKIRIPKEEAKGVVYQIKCGCHASYIGETDNTLFYRFKEHMACVTRYKKARDRLNGAQPRRRGRQQTKEPAKIMEETIKASAIVGGGQNFPAPV</sequence>
<organism evidence="2 3">
    <name type="scientific">Trichuris muris</name>
    <name type="common">Mouse whipworm</name>
    <dbReference type="NCBI Taxonomy" id="70415"/>
    <lineage>
        <taxon>Eukaryota</taxon>
        <taxon>Metazoa</taxon>
        <taxon>Ecdysozoa</taxon>
        <taxon>Nematoda</taxon>
        <taxon>Enoplea</taxon>
        <taxon>Dorylaimia</taxon>
        <taxon>Trichinellida</taxon>
        <taxon>Trichuridae</taxon>
        <taxon>Trichuris</taxon>
    </lineage>
</organism>
<dbReference type="Pfam" id="PF26215">
    <property type="entry name" value="HTH_animal"/>
    <property type="match status" value="1"/>
</dbReference>
<name>A0A5S6QID5_TRIMR</name>
<dbReference type="PROSITE" id="PS50878">
    <property type="entry name" value="RT_POL"/>
    <property type="match status" value="1"/>
</dbReference>
<evidence type="ECO:0000313" key="2">
    <source>
        <dbReference type="Proteomes" id="UP000046395"/>
    </source>
</evidence>
<feature type="domain" description="Reverse transcriptase" evidence="1">
    <location>
        <begin position="43"/>
        <end position="306"/>
    </location>
</feature>
<dbReference type="InterPro" id="IPR058912">
    <property type="entry name" value="HTH_animal"/>
</dbReference>
<evidence type="ECO:0000259" key="1">
    <source>
        <dbReference type="PROSITE" id="PS50878"/>
    </source>
</evidence>
<dbReference type="AlphaFoldDB" id="A0A5S6QID5"/>
<dbReference type="Pfam" id="PF00078">
    <property type="entry name" value="RVT_1"/>
    <property type="match status" value="1"/>
</dbReference>
<dbReference type="Proteomes" id="UP000046395">
    <property type="component" value="Unassembled WGS sequence"/>
</dbReference>
<keyword evidence="2" id="KW-1185">Reference proteome</keyword>
<dbReference type="PANTHER" id="PTHR21301">
    <property type="entry name" value="REVERSE TRANSCRIPTASE"/>
    <property type="match status" value="1"/>
</dbReference>
<dbReference type="PANTHER" id="PTHR21301:SF10">
    <property type="entry name" value="REVERSE TRANSCRIPTASE DOMAIN-CONTAINING PROTEIN"/>
    <property type="match status" value="1"/>
</dbReference>
<dbReference type="InterPro" id="IPR000477">
    <property type="entry name" value="RT_dom"/>
</dbReference>